<dbReference type="Pfam" id="PF09851">
    <property type="entry name" value="SHOCT"/>
    <property type="match status" value="1"/>
</dbReference>
<sequence>MMMIGKITKHHGITRAVVGGALAGGVGAIVGATTGGKRNDFIDHLGLIITLKDGSNFEIVFIRKIEQMKANSYATRSCIENFNSLVSLMDVIIAQNQANIAANQAQQPNQPNAQPVTQQAKQAVKQPTVKAASADPADEIRKFKKLADDGIITKEEFEAKKKQLLGL</sequence>
<feature type="region of interest" description="Disordered" evidence="1">
    <location>
        <begin position="103"/>
        <end position="136"/>
    </location>
</feature>
<feature type="compositionally biased region" description="Low complexity" evidence="1">
    <location>
        <begin position="103"/>
        <end position="120"/>
    </location>
</feature>
<feature type="domain" description="SHOCT" evidence="2">
    <location>
        <begin position="138"/>
        <end position="165"/>
    </location>
</feature>
<evidence type="ECO:0000259" key="2">
    <source>
        <dbReference type="Pfam" id="PF09851"/>
    </source>
</evidence>
<evidence type="ECO:0000313" key="4">
    <source>
        <dbReference type="Proteomes" id="UP000325393"/>
    </source>
</evidence>
<protein>
    <submittedName>
        <fullName evidence="3">SHOCT domain-containing protein</fullName>
    </submittedName>
</protein>
<accession>A0A5P5ZKC1</accession>
<dbReference type="Proteomes" id="UP000325393">
    <property type="component" value="Chromosome"/>
</dbReference>
<gene>
    <name evidence="3" type="ORF">LA749_08055</name>
</gene>
<name>A0A5P5ZKC1_9LACO</name>
<reference evidence="3 4" key="1">
    <citation type="submission" date="2019-09" db="EMBL/GenBank/DDBJ databases">
        <title>Genome sequencing of Lactobacillus acetotolerans.</title>
        <authorList>
            <person name="Kim K."/>
        </authorList>
    </citation>
    <scope>NUCLEOTIDE SEQUENCE [LARGE SCALE GENOMIC DNA]</scope>
    <source>
        <strain evidence="3 4">LA749</strain>
    </source>
</reference>
<dbReference type="AlphaFoldDB" id="A0A5P5ZKC1"/>
<evidence type="ECO:0000256" key="1">
    <source>
        <dbReference type="SAM" id="MobiDB-lite"/>
    </source>
</evidence>
<organism evidence="3 4">
    <name type="scientific">Lactobacillus acetotolerans</name>
    <dbReference type="NCBI Taxonomy" id="1600"/>
    <lineage>
        <taxon>Bacteria</taxon>
        <taxon>Bacillati</taxon>
        <taxon>Bacillota</taxon>
        <taxon>Bacilli</taxon>
        <taxon>Lactobacillales</taxon>
        <taxon>Lactobacillaceae</taxon>
        <taxon>Lactobacillus</taxon>
    </lineage>
</organism>
<dbReference type="EMBL" id="CP044496">
    <property type="protein sequence ID" value="QFG51926.1"/>
    <property type="molecule type" value="Genomic_DNA"/>
</dbReference>
<proteinExistence type="predicted"/>
<dbReference type="InterPro" id="IPR018649">
    <property type="entry name" value="SHOCT"/>
</dbReference>
<evidence type="ECO:0000313" key="3">
    <source>
        <dbReference type="EMBL" id="QFG51926.1"/>
    </source>
</evidence>